<evidence type="ECO:0000256" key="6">
    <source>
        <dbReference type="ARBA" id="ARBA00023136"/>
    </source>
</evidence>
<name>A0A9Q8LBS5_PASFU</name>
<keyword evidence="10" id="KW-1185">Reference proteome</keyword>
<feature type="region of interest" description="Disordered" evidence="7">
    <location>
        <begin position="136"/>
        <end position="163"/>
    </location>
</feature>
<evidence type="ECO:0000313" key="10">
    <source>
        <dbReference type="Proteomes" id="UP000756132"/>
    </source>
</evidence>
<feature type="transmembrane region" description="Helical" evidence="8">
    <location>
        <begin position="320"/>
        <end position="338"/>
    </location>
</feature>
<dbReference type="PANTHER" id="PTHR31064:SF30">
    <property type="entry name" value="HIGH-AFFINITY POTASSIUM TRANSPORT PROTEIN-RELATED"/>
    <property type="match status" value="1"/>
</dbReference>
<dbReference type="InterPro" id="IPR051143">
    <property type="entry name" value="TrkH_K-transport"/>
</dbReference>
<dbReference type="KEGG" id="ffu:CLAFUR5_02762"/>
<keyword evidence="6 8" id="KW-0472">Membrane</keyword>
<accession>A0A9Q8LBS5</accession>
<dbReference type="RefSeq" id="XP_047758952.1">
    <property type="nucleotide sequence ID" value="XM_047901910.1"/>
</dbReference>
<dbReference type="GO" id="GO:0140107">
    <property type="term" value="F:high-affinity potassium ion transmembrane transporter activity"/>
    <property type="evidence" value="ECO:0007669"/>
    <property type="project" value="TreeGrafter"/>
</dbReference>
<gene>
    <name evidence="9" type="ORF">CLAFUR5_02762</name>
</gene>
<dbReference type="InterPro" id="IPR003445">
    <property type="entry name" value="Cat_transpt"/>
</dbReference>
<dbReference type="GO" id="GO:0030007">
    <property type="term" value="P:intracellular potassium ion homeostasis"/>
    <property type="evidence" value="ECO:0007669"/>
    <property type="project" value="TreeGrafter"/>
</dbReference>
<evidence type="ECO:0000256" key="4">
    <source>
        <dbReference type="ARBA" id="ARBA00022989"/>
    </source>
</evidence>
<evidence type="ECO:0000256" key="1">
    <source>
        <dbReference type="ARBA" id="ARBA00004141"/>
    </source>
</evidence>
<reference evidence="9" key="1">
    <citation type="submission" date="2021-12" db="EMBL/GenBank/DDBJ databases">
        <authorList>
            <person name="Zaccaron A."/>
            <person name="Stergiopoulos I."/>
        </authorList>
    </citation>
    <scope>NUCLEOTIDE SEQUENCE</scope>
    <source>
        <strain evidence="9">Race5_Kim</strain>
    </source>
</reference>
<dbReference type="Pfam" id="PF02386">
    <property type="entry name" value="TrkH"/>
    <property type="match status" value="1"/>
</dbReference>
<evidence type="ECO:0000256" key="3">
    <source>
        <dbReference type="ARBA" id="ARBA00022692"/>
    </source>
</evidence>
<dbReference type="GO" id="GO:0005886">
    <property type="term" value="C:plasma membrane"/>
    <property type="evidence" value="ECO:0007669"/>
    <property type="project" value="TreeGrafter"/>
</dbReference>
<organism evidence="9 10">
    <name type="scientific">Passalora fulva</name>
    <name type="common">Tomato leaf mold</name>
    <name type="synonym">Cladosporium fulvum</name>
    <dbReference type="NCBI Taxonomy" id="5499"/>
    <lineage>
        <taxon>Eukaryota</taxon>
        <taxon>Fungi</taxon>
        <taxon>Dikarya</taxon>
        <taxon>Ascomycota</taxon>
        <taxon>Pezizomycotina</taxon>
        <taxon>Dothideomycetes</taxon>
        <taxon>Dothideomycetidae</taxon>
        <taxon>Mycosphaerellales</taxon>
        <taxon>Mycosphaerellaceae</taxon>
        <taxon>Fulvia</taxon>
    </lineage>
</organism>
<proteinExistence type="predicted"/>
<dbReference type="Proteomes" id="UP000756132">
    <property type="component" value="Chromosome 2"/>
</dbReference>
<dbReference type="PANTHER" id="PTHR31064">
    <property type="entry name" value="POTASSIUM TRANSPORT PROTEIN DDB_G0292412-RELATED"/>
    <property type="match status" value="1"/>
</dbReference>
<dbReference type="EMBL" id="CP090164">
    <property type="protein sequence ID" value="UJO14586.1"/>
    <property type="molecule type" value="Genomic_DNA"/>
</dbReference>
<keyword evidence="3 8" id="KW-0812">Transmembrane</keyword>
<comment type="subcellular location">
    <subcellularLocation>
        <location evidence="1">Membrane</location>
        <topology evidence="1">Multi-pass membrane protein</topology>
    </subcellularLocation>
</comment>
<feature type="transmembrane region" description="Helical" evidence="8">
    <location>
        <begin position="253"/>
        <end position="274"/>
    </location>
</feature>
<evidence type="ECO:0000256" key="7">
    <source>
        <dbReference type="SAM" id="MobiDB-lite"/>
    </source>
</evidence>
<evidence type="ECO:0000313" key="9">
    <source>
        <dbReference type="EMBL" id="UJO14586.1"/>
    </source>
</evidence>
<evidence type="ECO:0000256" key="2">
    <source>
        <dbReference type="ARBA" id="ARBA00022448"/>
    </source>
</evidence>
<dbReference type="GeneID" id="71982640"/>
<dbReference type="GO" id="GO:1990573">
    <property type="term" value="P:potassium ion import across plasma membrane"/>
    <property type="evidence" value="ECO:0007669"/>
    <property type="project" value="TreeGrafter"/>
</dbReference>
<protein>
    <submittedName>
        <fullName evidence="9">Uncharacterized protein</fullName>
    </submittedName>
</protein>
<reference evidence="9" key="2">
    <citation type="journal article" date="2022" name="Microb. Genom.">
        <title>A chromosome-scale genome assembly of the tomato pathogen Cladosporium fulvum reveals a compartmentalized genome architecture and the presence of a dispensable chromosome.</title>
        <authorList>
            <person name="Zaccaron A.Z."/>
            <person name="Chen L.H."/>
            <person name="Samaras A."/>
            <person name="Stergiopoulos I."/>
        </authorList>
    </citation>
    <scope>NUCLEOTIDE SEQUENCE</scope>
    <source>
        <strain evidence="9">Race5_Kim</strain>
    </source>
</reference>
<feature type="transmembrane region" description="Helical" evidence="8">
    <location>
        <begin position="294"/>
        <end position="313"/>
    </location>
</feature>
<dbReference type="AlphaFoldDB" id="A0A9Q8LBS5"/>
<evidence type="ECO:0000256" key="8">
    <source>
        <dbReference type="SAM" id="Phobius"/>
    </source>
</evidence>
<keyword evidence="5" id="KW-0406">Ion transport</keyword>
<sequence length="349" mass="39013">MALLLSHFGKLPQWLITKIWKKVKAVSYKLWKSRDWLNYEDVHLLWILFWSALNTIAFAAPGNMSFDKAMVFGVSTATVTGLNPQDMSTLFLGQQIWTYIAVRATSTPGIAVFTHLKRVRDLRKYKKEYFELKEKIERESRSSSGSGTPPDNPAAPAVAQGLESPPAQDAEDLALGEAPGAIPLTPIPTSPPVVQTPINVLTFRDARYLKQRIEAKEFGDEGQLASNGQFEGLNPLGRLYVLLLEYLSQKFNVGLIMIYTLTIEVIGIIAYIILIRQMTFSEALDNGTNISWAGAYHSASATFNFGLVLLDTGMPAFRRIIPFLIISTFQQLAGNMMFGPFLRWITRLC</sequence>
<evidence type="ECO:0000256" key="5">
    <source>
        <dbReference type="ARBA" id="ARBA00023065"/>
    </source>
</evidence>
<keyword evidence="4 8" id="KW-1133">Transmembrane helix</keyword>
<keyword evidence="2" id="KW-0813">Transport</keyword>